<evidence type="ECO:0000256" key="2">
    <source>
        <dbReference type="PROSITE-ProRule" id="PRU00335"/>
    </source>
</evidence>
<feature type="domain" description="HTH tetR-type" evidence="3">
    <location>
        <begin position="12"/>
        <end position="72"/>
    </location>
</feature>
<proteinExistence type="predicted"/>
<evidence type="ECO:0000259" key="3">
    <source>
        <dbReference type="PROSITE" id="PS50977"/>
    </source>
</evidence>
<name>A0A5K7ZX44_9BACT</name>
<sequence length="194" mass="22749">MAKLTKRKLQAIKTKAIIYNTFLEMVQECEFEKLTVEKICKRANVSVGTFYHHYRNKYDIMEEIFHRADDFFQEKMLNNQIKGKTAIEKIIGFFDLLAQIYTRYGLGFSKALFNTRNNLFVNDKRIMVTMLRDILVQGVEDNQIVSDLTAEELKRILFTTARGIVFDWCLRDGDFSLEKAMHQYILLVVRAVAP</sequence>
<dbReference type="InterPro" id="IPR009057">
    <property type="entry name" value="Homeodomain-like_sf"/>
</dbReference>
<reference evidence="4 5" key="1">
    <citation type="submission" date="2019-11" db="EMBL/GenBank/DDBJ databases">
        <title>Comparative genomics of hydrocarbon-degrading Desulfosarcina strains.</title>
        <authorList>
            <person name="Watanabe M."/>
            <person name="Kojima H."/>
            <person name="Fukui M."/>
        </authorList>
    </citation>
    <scope>NUCLEOTIDE SEQUENCE [LARGE SCALE GENOMIC DNA]</scope>
    <source>
        <strain evidence="4 5">28bB2T</strain>
    </source>
</reference>
<dbReference type="AlphaFoldDB" id="A0A5K7ZX44"/>
<evidence type="ECO:0000313" key="5">
    <source>
        <dbReference type="Proteomes" id="UP000425960"/>
    </source>
</evidence>
<keyword evidence="1 2" id="KW-0238">DNA-binding</keyword>
<dbReference type="PROSITE" id="PS50977">
    <property type="entry name" value="HTH_TETR_2"/>
    <property type="match status" value="1"/>
</dbReference>
<dbReference type="InterPro" id="IPR036271">
    <property type="entry name" value="Tet_transcr_reg_TetR-rel_C_sf"/>
</dbReference>
<dbReference type="Pfam" id="PF00440">
    <property type="entry name" value="TetR_N"/>
    <property type="match status" value="1"/>
</dbReference>
<gene>
    <name evidence="4" type="ORF">DSCO28_54030</name>
</gene>
<dbReference type="InterPro" id="IPR001647">
    <property type="entry name" value="HTH_TetR"/>
</dbReference>
<feature type="DNA-binding region" description="H-T-H motif" evidence="2">
    <location>
        <begin position="35"/>
        <end position="54"/>
    </location>
</feature>
<organism evidence="4 5">
    <name type="scientific">Desulfosarcina ovata subsp. sediminis</name>
    <dbReference type="NCBI Taxonomy" id="885957"/>
    <lineage>
        <taxon>Bacteria</taxon>
        <taxon>Pseudomonadati</taxon>
        <taxon>Thermodesulfobacteriota</taxon>
        <taxon>Desulfobacteria</taxon>
        <taxon>Desulfobacterales</taxon>
        <taxon>Desulfosarcinaceae</taxon>
        <taxon>Desulfosarcina</taxon>
    </lineage>
</organism>
<dbReference type="InterPro" id="IPR050624">
    <property type="entry name" value="HTH-type_Tx_Regulator"/>
</dbReference>
<dbReference type="RefSeq" id="WP_162459073.1">
    <property type="nucleotide sequence ID" value="NZ_AP021876.1"/>
</dbReference>
<dbReference type="EMBL" id="AP021876">
    <property type="protein sequence ID" value="BBO84837.1"/>
    <property type="molecule type" value="Genomic_DNA"/>
</dbReference>
<dbReference type="KEGG" id="dov:DSCO28_54030"/>
<dbReference type="PANTHER" id="PTHR43479:SF11">
    <property type="entry name" value="ACREF_ENVCD OPERON REPRESSOR-RELATED"/>
    <property type="match status" value="1"/>
</dbReference>
<dbReference type="SUPFAM" id="SSF48498">
    <property type="entry name" value="Tetracyclin repressor-like, C-terminal domain"/>
    <property type="match status" value="1"/>
</dbReference>
<dbReference type="PANTHER" id="PTHR43479">
    <property type="entry name" value="ACREF/ENVCD OPERON REPRESSOR-RELATED"/>
    <property type="match status" value="1"/>
</dbReference>
<accession>A0A5K7ZX44</accession>
<evidence type="ECO:0000256" key="1">
    <source>
        <dbReference type="ARBA" id="ARBA00023125"/>
    </source>
</evidence>
<protein>
    <recommendedName>
        <fullName evidence="3">HTH tetR-type domain-containing protein</fullName>
    </recommendedName>
</protein>
<dbReference type="GO" id="GO:0003677">
    <property type="term" value="F:DNA binding"/>
    <property type="evidence" value="ECO:0007669"/>
    <property type="project" value="UniProtKB-UniRule"/>
</dbReference>
<evidence type="ECO:0000313" key="4">
    <source>
        <dbReference type="EMBL" id="BBO84837.1"/>
    </source>
</evidence>
<dbReference type="Proteomes" id="UP000425960">
    <property type="component" value="Chromosome"/>
</dbReference>
<dbReference type="Gene3D" id="1.10.357.10">
    <property type="entry name" value="Tetracycline Repressor, domain 2"/>
    <property type="match status" value="1"/>
</dbReference>
<dbReference type="SUPFAM" id="SSF46689">
    <property type="entry name" value="Homeodomain-like"/>
    <property type="match status" value="1"/>
</dbReference>